<dbReference type="GO" id="GO:0016791">
    <property type="term" value="F:phosphatase activity"/>
    <property type="evidence" value="ECO:0007669"/>
    <property type="project" value="TreeGrafter"/>
</dbReference>
<evidence type="ECO:0008006" key="3">
    <source>
        <dbReference type="Google" id="ProtNLM"/>
    </source>
</evidence>
<dbReference type="PANTHER" id="PTHR48100:SF54">
    <property type="entry name" value="PHOSPHATASE SPAC5H10.03-RELATED"/>
    <property type="match status" value="1"/>
</dbReference>
<dbReference type="SUPFAM" id="SSF53254">
    <property type="entry name" value="Phosphoglycerate mutase-like"/>
    <property type="match status" value="1"/>
</dbReference>
<dbReference type="EMBL" id="WVTA01000005">
    <property type="protein sequence ID" value="KAK3210256.1"/>
    <property type="molecule type" value="Genomic_DNA"/>
</dbReference>
<dbReference type="PANTHER" id="PTHR48100">
    <property type="entry name" value="BROAD-SPECIFICITY PHOSPHATASE YOR283W-RELATED"/>
    <property type="match status" value="1"/>
</dbReference>
<dbReference type="SMART" id="SM00855">
    <property type="entry name" value="PGAM"/>
    <property type="match status" value="1"/>
</dbReference>
<proteinExistence type="predicted"/>
<keyword evidence="2" id="KW-1185">Reference proteome</keyword>
<dbReference type="Gene3D" id="3.40.50.1240">
    <property type="entry name" value="Phosphoglycerate mutase-like"/>
    <property type="match status" value="1"/>
</dbReference>
<evidence type="ECO:0000313" key="1">
    <source>
        <dbReference type="EMBL" id="KAK3210256.1"/>
    </source>
</evidence>
<organism evidence="1 2">
    <name type="scientific">Pseudopithomyces chartarum</name>
    <dbReference type="NCBI Taxonomy" id="1892770"/>
    <lineage>
        <taxon>Eukaryota</taxon>
        <taxon>Fungi</taxon>
        <taxon>Dikarya</taxon>
        <taxon>Ascomycota</taxon>
        <taxon>Pezizomycotina</taxon>
        <taxon>Dothideomycetes</taxon>
        <taxon>Pleosporomycetidae</taxon>
        <taxon>Pleosporales</taxon>
        <taxon>Massarineae</taxon>
        <taxon>Didymosphaeriaceae</taxon>
        <taxon>Pseudopithomyces</taxon>
    </lineage>
</organism>
<comment type="caution">
    <text evidence="1">The sequence shown here is derived from an EMBL/GenBank/DDBJ whole genome shotgun (WGS) entry which is preliminary data.</text>
</comment>
<dbReference type="GO" id="GO:0005737">
    <property type="term" value="C:cytoplasm"/>
    <property type="evidence" value="ECO:0007669"/>
    <property type="project" value="TreeGrafter"/>
</dbReference>
<dbReference type="CDD" id="cd07067">
    <property type="entry name" value="HP_PGM_like"/>
    <property type="match status" value="1"/>
</dbReference>
<dbReference type="InterPro" id="IPR013078">
    <property type="entry name" value="His_Pase_superF_clade-1"/>
</dbReference>
<protein>
    <recommendedName>
        <fullName evidence="3">Phosphoglycerate mutase-like protein</fullName>
    </recommendedName>
</protein>
<name>A0AAN6LZX0_9PLEO</name>
<dbReference type="InterPro" id="IPR050275">
    <property type="entry name" value="PGM_Phosphatase"/>
</dbReference>
<reference evidence="1 2" key="1">
    <citation type="submission" date="2021-02" db="EMBL/GenBank/DDBJ databases">
        <title>Genome assembly of Pseudopithomyces chartarum.</title>
        <authorList>
            <person name="Jauregui R."/>
            <person name="Singh J."/>
            <person name="Voisey C."/>
        </authorList>
    </citation>
    <scope>NUCLEOTIDE SEQUENCE [LARGE SCALE GENOMIC DNA]</scope>
    <source>
        <strain evidence="1 2">AGR01</strain>
    </source>
</reference>
<dbReference type="Proteomes" id="UP001280581">
    <property type="component" value="Unassembled WGS sequence"/>
</dbReference>
<sequence>MPPKKITIVRHGQGYHNLTRNYDLRDPLLTPLGHEQCAQLSATYPHHDNVDIIIASPIRRTIQTAAFSFGPALARPEVPFLLDPRLQELGSHDSDRGLDVPDLKEWLKETKKDGEGKVSFDWEKINVDAVKEGWNSKKGYWAFEANAIYKRAADMRSSLFQRSEDHIVLVTHGAISHFLTEDWEIADPMLGTNWSNCEVREFVFSEECKDGDVHLTETEESRARRPPYEGVKWEEPWKRSGEKDPHVVEEVEVVEQEAK</sequence>
<accession>A0AAN6LZX0</accession>
<dbReference type="Pfam" id="PF00300">
    <property type="entry name" value="His_Phos_1"/>
    <property type="match status" value="1"/>
</dbReference>
<gene>
    <name evidence="1" type="ORF">GRF29_44g2145225</name>
</gene>
<dbReference type="AlphaFoldDB" id="A0AAN6LZX0"/>
<evidence type="ECO:0000313" key="2">
    <source>
        <dbReference type="Proteomes" id="UP001280581"/>
    </source>
</evidence>
<dbReference type="InterPro" id="IPR029033">
    <property type="entry name" value="His_PPase_superfam"/>
</dbReference>